<dbReference type="InterPro" id="IPR019092">
    <property type="entry name" value="SSO2081-like_dom"/>
</dbReference>
<dbReference type="InterPro" id="IPR019848">
    <property type="entry name" value="CRISPR-assoc_prot_Csx14"/>
</dbReference>
<gene>
    <name evidence="2" type="ORF">SAMN02745219_01453</name>
</gene>
<reference evidence="3" key="1">
    <citation type="submission" date="2016-11" db="EMBL/GenBank/DDBJ databases">
        <authorList>
            <person name="Varghese N."/>
            <person name="Submissions S."/>
        </authorList>
    </citation>
    <scope>NUCLEOTIDE SEQUENCE [LARGE SCALE GENOMIC DNA]</scope>
    <source>
        <strain evidence="3">DSM 16057</strain>
    </source>
</reference>
<feature type="domain" description="HTH luxR-type" evidence="1">
    <location>
        <begin position="222"/>
        <end position="287"/>
    </location>
</feature>
<dbReference type="OrthoDB" id="1721221at2"/>
<accession>A0A1M6FFV2</accession>
<proteinExistence type="predicted"/>
<dbReference type="STRING" id="1121432.SAMN02745219_01453"/>
<name>A0A1M6FFV2_9FIRM</name>
<protein>
    <submittedName>
        <fullName evidence="2">CRISPR-associated protein, Csx14 family</fullName>
    </submittedName>
</protein>
<dbReference type="SMART" id="SM00421">
    <property type="entry name" value="HTH_LUXR"/>
    <property type="match status" value="1"/>
</dbReference>
<keyword evidence="3" id="KW-1185">Reference proteome</keyword>
<dbReference type="GO" id="GO:0006355">
    <property type="term" value="P:regulation of DNA-templated transcription"/>
    <property type="evidence" value="ECO:0007669"/>
    <property type="project" value="InterPro"/>
</dbReference>
<dbReference type="PRINTS" id="PR00038">
    <property type="entry name" value="HTHLUXR"/>
</dbReference>
<dbReference type="Pfam" id="PF09623">
    <property type="entry name" value="Cas_NE0113"/>
    <property type="match status" value="1"/>
</dbReference>
<evidence type="ECO:0000259" key="1">
    <source>
        <dbReference type="SMART" id="SM00421"/>
    </source>
</evidence>
<evidence type="ECO:0000313" key="3">
    <source>
        <dbReference type="Proteomes" id="UP000184529"/>
    </source>
</evidence>
<dbReference type="Proteomes" id="UP000184529">
    <property type="component" value="Unassembled WGS sequence"/>
</dbReference>
<dbReference type="SUPFAM" id="SSF46894">
    <property type="entry name" value="C-terminal effector domain of the bipartite response regulators"/>
    <property type="match status" value="1"/>
</dbReference>
<dbReference type="Gene3D" id="1.10.10.10">
    <property type="entry name" value="Winged helix-like DNA-binding domain superfamily/Winged helix DNA-binding domain"/>
    <property type="match status" value="1"/>
</dbReference>
<dbReference type="GO" id="GO:0003677">
    <property type="term" value="F:DNA binding"/>
    <property type="evidence" value="ECO:0007669"/>
    <property type="project" value="InterPro"/>
</dbReference>
<dbReference type="EMBL" id="FQZM01000016">
    <property type="protein sequence ID" value="SHI96634.1"/>
    <property type="molecule type" value="Genomic_DNA"/>
</dbReference>
<sequence length="303" mass="33688">MSPPSGPPGKSNRRAGILIATLGVEPQVVTITLDHLLSGGEAISEVVVIYTETPRVQEALRIIEGEFQGAVYPGIQLRTVPVTSTDGPVGDFCTDKDLRALLRTLYVEIRRARQAGDIVHLCISGGRKVMGILGMVVAQLLFGPEDRVWHLITEGWQPGAGRRLHLPPGEKVWLVPVPVLRWSEAGVLMQTVAEMNDPAEVVAWHEKISRATRIKRQREFIERWLTRAEREVVRLACRGLDNAAIAAALFKQEQTVANQLRGVYEKLRDWLGYPAGNVDRSKLIAEFAPYFALVEEVKQGEDY</sequence>
<evidence type="ECO:0000313" key="2">
    <source>
        <dbReference type="EMBL" id="SHI96634.1"/>
    </source>
</evidence>
<dbReference type="RefSeq" id="WP_072868428.1">
    <property type="nucleotide sequence ID" value="NZ_FQZM01000016.1"/>
</dbReference>
<dbReference type="InterPro" id="IPR036388">
    <property type="entry name" value="WH-like_DNA-bd_sf"/>
</dbReference>
<dbReference type="InterPro" id="IPR016032">
    <property type="entry name" value="Sig_transdc_resp-reg_C-effctor"/>
</dbReference>
<dbReference type="InterPro" id="IPR000792">
    <property type="entry name" value="Tscrpt_reg_LuxR_C"/>
</dbReference>
<organism evidence="2 3">
    <name type="scientific">Desulfofundulus thermosubterraneus DSM 16057</name>
    <dbReference type="NCBI Taxonomy" id="1121432"/>
    <lineage>
        <taxon>Bacteria</taxon>
        <taxon>Bacillati</taxon>
        <taxon>Bacillota</taxon>
        <taxon>Clostridia</taxon>
        <taxon>Eubacteriales</taxon>
        <taxon>Peptococcaceae</taxon>
        <taxon>Desulfofundulus</taxon>
    </lineage>
</organism>
<dbReference type="NCBIfam" id="TIGR03642">
    <property type="entry name" value="cas_csx14"/>
    <property type="match status" value="1"/>
</dbReference>
<dbReference type="AlphaFoldDB" id="A0A1M6FFV2"/>
<dbReference type="CDD" id="cd09741">
    <property type="entry name" value="Csx1_III-U"/>
    <property type="match status" value="1"/>
</dbReference>
<dbReference type="Pfam" id="PF00196">
    <property type="entry name" value="GerE"/>
    <property type="match status" value="1"/>
</dbReference>